<sequence length="348" mass="37712">MLTGRHDLASVFIGPMVAQWNALQRLVTEQRPDALLCDVAFTGAVPLLLSSQPRPPVTVCGVGPLMLSSPDTPPFGMGWQPRPGKDYRAMNQVVSGVLFRDVQARFNEALRSLGAPRSPAFVTDWPLLADRVAQLSIPELEYPRTNLPPSVSFAGPVLPPRSTLTKTEHPHRRAKTVVHVTQGTWDNADLTELVVPTAHALGSRNDVAVVVATGRTGQTTLPMTMPHNAFVTDYARYSELLPAVDVMVTNGGFGGVHHALSLGIPLVVAGAASDKPEVAARVAYSGAGIDLRTSRPTARDVRDAVDRILTQPSYRRSARRLAREMQRYNAFDHIANTLIADQDNTRVG</sequence>
<dbReference type="Proteomes" id="UP001236585">
    <property type="component" value="Chromosome"/>
</dbReference>
<dbReference type="RefSeq" id="WP_285187998.1">
    <property type="nucleotide sequence ID" value="NZ_CP126981.1"/>
</dbReference>
<feature type="domain" description="Erythromycin biosynthesis protein CIII-like C-terminal" evidence="1">
    <location>
        <begin position="208"/>
        <end position="338"/>
    </location>
</feature>
<dbReference type="PANTHER" id="PTHR48050">
    <property type="entry name" value="STEROL 3-BETA-GLUCOSYLTRANSFERASE"/>
    <property type="match status" value="1"/>
</dbReference>
<dbReference type="InterPro" id="IPR010610">
    <property type="entry name" value="EryCIII-like_C"/>
</dbReference>
<protein>
    <submittedName>
        <fullName evidence="2">Glycosyltransferase</fullName>
    </submittedName>
</protein>
<proteinExistence type="predicted"/>
<dbReference type="Gene3D" id="3.40.50.2000">
    <property type="entry name" value="Glycogen Phosphorylase B"/>
    <property type="match status" value="2"/>
</dbReference>
<evidence type="ECO:0000259" key="1">
    <source>
        <dbReference type="Pfam" id="PF06722"/>
    </source>
</evidence>
<name>A0ABY8VY39_9MYCO</name>
<evidence type="ECO:0000313" key="3">
    <source>
        <dbReference type="Proteomes" id="UP001236585"/>
    </source>
</evidence>
<keyword evidence="3" id="KW-1185">Reference proteome</keyword>
<dbReference type="SUPFAM" id="SSF53756">
    <property type="entry name" value="UDP-Glycosyltransferase/glycogen phosphorylase"/>
    <property type="match status" value="1"/>
</dbReference>
<accession>A0ABY8VY39</accession>
<dbReference type="PANTHER" id="PTHR48050:SF13">
    <property type="entry name" value="STEROL 3-BETA-GLUCOSYLTRANSFERASE UGT80A2"/>
    <property type="match status" value="1"/>
</dbReference>
<dbReference type="Pfam" id="PF06722">
    <property type="entry name" value="EryCIII-like_C"/>
    <property type="match status" value="1"/>
</dbReference>
<gene>
    <name evidence="2" type="ORF">PT015_00315</name>
</gene>
<dbReference type="InterPro" id="IPR050426">
    <property type="entry name" value="Glycosyltransferase_28"/>
</dbReference>
<reference evidence="2 3" key="1">
    <citation type="journal article" date="2023" name="Microbiol. Resour. Announc.">
        <title>Complete Genome Sequence of Mycobacterium wuenschmanii, a novel Nontuberculous Mycobacterium Isolated from a captive population of Amazon Milk Frogs.</title>
        <authorList>
            <person name="Hicks J."/>
            <person name="Zeineldin M."/>
            <person name="Ward H."/>
            <person name="Wuenschmann A."/>
            <person name="Camp P."/>
            <person name="Farrell D."/>
            <person name="Lehman K."/>
            <person name="Thacker T."/>
            <person name="Cuthbert E."/>
        </authorList>
    </citation>
    <scope>NUCLEOTIDE SEQUENCE [LARGE SCALE GENOMIC DNA]</scope>
    <source>
        <strain evidence="2 3">Wuenschmanii</strain>
    </source>
</reference>
<evidence type="ECO:0000313" key="2">
    <source>
        <dbReference type="EMBL" id="WIM88016.1"/>
    </source>
</evidence>
<organism evidence="2 3">
    <name type="scientific">Candidatus Mycobacterium wuenschmannii</name>
    <dbReference type="NCBI Taxonomy" id="3027808"/>
    <lineage>
        <taxon>Bacteria</taxon>
        <taxon>Bacillati</taxon>
        <taxon>Actinomycetota</taxon>
        <taxon>Actinomycetes</taxon>
        <taxon>Mycobacteriales</taxon>
        <taxon>Mycobacteriaceae</taxon>
        <taxon>Mycobacterium</taxon>
    </lineage>
</organism>
<dbReference type="EMBL" id="CP126981">
    <property type="protein sequence ID" value="WIM88016.1"/>
    <property type="molecule type" value="Genomic_DNA"/>
</dbReference>